<reference evidence="2 3" key="1">
    <citation type="submission" date="2020-08" db="EMBL/GenBank/DDBJ databases">
        <authorList>
            <person name="Liu C."/>
            <person name="Sun Q."/>
        </authorList>
    </citation>
    <scope>NUCLEOTIDE SEQUENCE [LARGE SCALE GENOMIC DNA]</scope>
    <source>
        <strain evidence="2 3">N22</strain>
    </source>
</reference>
<accession>A0A842JGB6</accession>
<evidence type="ECO:0000313" key="3">
    <source>
        <dbReference type="Proteomes" id="UP000587396"/>
    </source>
</evidence>
<dbReference type="RefSeq" id="WP_185904783.1">
    <property type="nucleotide sequence ID" value="NZ_JACMSE010000003.1"/>
</dbReference>
<comment type="caution">
    <text evidence="2">The sequence shown here is derived from an EMBL/GenBank/DDBJ whole genome shotgun (WGS) entry which is preliminary data.</text>
</comment>
<keyword evidence="1" id="KW-0732">Signal</keyword>
<evidence type="ECO:0000256" key="1">
    <source>
        <dbReference type="SAM" id="SignalP"/>
    </source>
</evidence>
<dbReference type="EMBL" id="JACMSE010000003">
    <property type="protein sequence ID" value="MBC2888855.1"/>
    <property type="molecule type" value="Genomic_DNA"/>
</dbReference>
<evidence type="ECO:0000313" key="2">
    <source>
        <dbReference type="EMBL" id="MBC2888855.1"/>
    </source>
</evidence>
<proteinExistence type="predicted"/>
<sequence>MDSTIKAKPGKILIVALAVVCAAAVWLFASADRAFAADPNEAITVQQEVNGVTTEIGTISYAELQEAGLVNSDTIAGLFNKPGTGFNVVGGKNYVKIDDLFAYMEVPSTVWTTGAKLHYTCDDGDYSKWESDYNEITRTQFFFSATTLLNGITATAVPTYGAIAFDNAQVKIPAATDTVTPTAGTTLANISSWDTTPRIIAGLTADELNDSNYNMGKRMPGGIDTITIIAPTVA</sequence>
<dbReference type="AlphaFoldDB" id="A0A842JGB6"/>
<gene>
    <name evidence="2" type="ORF">H7313_05755</name>
</gene>
<feature type="chain" id="PRO_5032687307" evidence="1">
    <location>
        <begin position="37"/>
        <end position="234"/>
    </location>
</feature>
<dbReference type="Proteomes" id="UP000587396">
    <property type="component" value="Unassembled WGS sequence"/>
</dbReference>
<keyword evidence="3" id="KW-1185">Reference proteome</keyword>
<protein>
    <submittedName>
        <fullName evidence="2">Uncharacterized protein</fullName>
    </submittedName>
</protein>
<feature type="signal peptide" evidence="1">
    <location>
        <begin position="1"/>
        <end position="36"/>
    </location>
</feature>
<name>A0A842JGB6_9ACTN</name>
<organism evidence="2 3">
    <name type="scientific">Gordonibacter massiliensis</name>
    <name type="common">ex Traore et al. 2017</name>
    <dbReference type="NCBI Taxonomy" id="1841863"/>
    <lineage>
        <taxon>Bacteria</taxon>
        <taxon>Bacillati</taxon>
        <taxon>Actinomycetota</taxon>
        <taxon>Coriobacteriia</taxon>
        <taxon>Eggerthellales</taxon>
        <taxon>Eggerthellaceae</taxon>
        <taxon>Gordonibacter</taxon>
    </lineage>
</organism>